<dbReference type="Gene3D" id="3.90.850.10">
    <property type="entry name" value="Fumarylacetoacetase-like, C-terminal domain"/>
    <property type="match status" value="1"/>
</dbReference>
<gene>
    <name evidence="3" type="ORF">KIH27_13495</name>
</gene>
<reference evidence="3 4" key="1">
    <citation type="submission" date="2021-05" db="EMBL/GenBank/DDBJ databases">
        <title>Mycobacterium acidophilum sp. nov., an extremely acid-tolerant member of the genus Mycobacterium.</title>
        <authorList>
            <person name="Xia J."/>
        </authorList>
    </citation>
    <scope>NUCLEOTIDE SEQUENCE [LARGE SCALE GENOMIC DNA]</scope>
    <source>
        <strain evidence="3 4">M1</strain>
    </source>
</reference>
<organism evidence="3 4">
    <name type="scientific">Mycolicibacter acidiphilus</name>
    <dbReference type="NCBI Taxonomy" id="2835306"/>
    <lineage>
        <taxon>Bacteria</taxon>
        <taxon>Bacillati</taxon>
        <taxon>Actinomycetota</taxon>
        <taxon>Actinomycetes</taxon>
        <taxon>Mycobacteriales</taxon>
        <taxon>Mycobacteriaceae</taxon>
        <taxon>Mycolicibacter</taxon>
    </lineage>
</organism>
<evidence type="ECO:0000313" key="4">
    <source>
        <dbReference type="Proteomes" id="UP001519535"/>
    </source>
</evidence>
<comment type="caution">
    <text evidence="3">The sequence shown here is derived from an EMBL/GenBank/DDBJ whole genome shotgun (WGS) entry which is preliminary data.</text>
</comment>
<feature type="region of interest" description="Disordered" evidence="1">
    <location>
        <begin position="310"/>
        <end position="342"/>
    </location>
</feature>
<dbReference type="InterPro" id="IPR011234">
    <property type="entry name" value="Fumarylacetoacetase-like_C"/>
</dbReference>
<proteinExistence type="predicted"/>
<dbReference type="Pfam" id="PF01557">
    <property type="entry name" value="FAA_hydrolase"/>
    <property type="match status" value="1"/>
</dbReference>
<dbReference type="PANTHER" id="PTHR43211">
    <property type="entry name" value="FUMARYLACETOACETATE HYDROLASE"/>
    <property type="match status" value="1"/>
</dbReference>
<dbReference type="GO" id="GO:0016787">
    <property type="term" value="F:hydrolase activity"/>
    <property type="evidence" value="ECO:0007669"/>
    <property type="project" value="UniProtKB-KW"/>
</dbReference>
<dbReference type="SUPFAM" id="SSF56529">
    <property type="entry name" value="FAH"/>
    <property type="match status" value="1"/>
</dbReference>
<dbReference type="InterPro" id="IPR036663">
    <property type="entry name" value="Fumarylacetoacetase_C_sf"/>
</dbReference>
<feature type="domain" description="Fumarylacetoacetase-like C-terminal" evidence="2">
    <location>
        <begin position="79"/>
        <end position="306"/>
    </location>
</feature>
<keyword evidence="3" id="KW-0378">Hydrolase</keyword>
<evidence type="ECO:0000256" key="1">
    <source>
        <dbReference type="SAM" id="MobiDB-lite"/>
    </source>
</evidence>
<feature type="compositionally biased region" description="Basic and acidic residues" evidence="1">
    <location>
        <begin position="329"/>
        <end position="342"/>
    </location>
</feature>
<protein>
    <submittedName>
        <fullName evidence="3">Fumarylacetoacetate hydrolase family protein</fullName>
    </submittedName>
</protein>
<sequence>MRWVTYRGDDGERTGVLGGSADGDVIHALAPGVTLLDLIGRGAAALHEAGERALRSPAAVVRPDEVRLLAPIPRPPSIRDSLCFLDHMRNCLKATGRDPELGDAWYRIPAFYFACPTTVFGPYDDVPAAPGSACQDFELEIAAVIGTAGKDLSVEEAEQAIIGYTIFNDWSARDLQLQEAQLAIGQGKSKDSGVTLGPYLVTPDELEPYRRDGRLSLHATAIVNDMIVGTGSTGRMDWSFGEIISYVSRGVTLTPGDVIGSGTVPTCTLVEHLDPAAPQSFPGWLVDGDVVTLQVQGLGEVRQTVRASATPLPLPERPRPGDLVGRVNGDADRSRPRIRRDQ</sequence>
<keyword evidence="4" id="KW-1185">Reference proteome</keyword>
<evidence type="ECO:0000313" key="3">
    <source>
        <dbReference type="EMBL" id="MBS9534602.1"/>
    </source>
</evidence>
<dbReference type="EMBL" id="JAHCLR010000027">
    <property type="protein sequence ID" value="MBS9534602.1"/>
    <property type="molecule type" value="Genomic_DNA"/>
</dbReference>
<dbReference type="PANTHER" id="PTHR43211:SF1">
    <property type="entry name" value="BLL6422 PROTEIN"/>
    <property type="match status" value="1"/>
</dbReference>
<name>A0ABS5RJY9_9MYCO</name>
<evidence type="ECO:0000259" key="2">
    <source>
        <dbReference type="Pfam" id="PF01557"/>
    </source>
</evidence>
<accession>A0ABS5RJY9</accession>
<dbReference type="Proteomes" id="UP001519535">
    <property type="component" value="Unassembled WGS sequence"/>
</dbReference>